<proteinExistence type="predicted"/>
<accession>A0A0L0S5B4</accession>
<evidence type="ECO:0000313" key="1">
    <source>
        <dbReference type="EMBL" id="KNE57702.1"/>
    </source>
</evidence>
<name>A0A0L0S5B4_ALLM3</name>
<dbReference type="Proteomes" id="UP000054350">
    <property type="component" value="Unassembled WGS sequence"/>
</dbReference>
<dbReference type="VEuPathDB" id="FungiDB:AMAG_04561"/>
<sequence length="127" mass="13822">MTVSVPIPAPVQMPIIDDEREEAVEEVLAVDPVPVVEFDLAEVDERDLFELPVEETVEKELILDRIAAGDLSVLVLADLGVNMSDVREPIVKSCGVSSFAEETKKCADAETKSPSKKWSVPCAVSRV</sequence>
<organism evidence="1 2">
    <name type="scientific">Allomyces macrogynus (strain ATCC 38327)</name>
    <name type="common">Allomyces javanicus var. macrogynus</name>
    <dbReference type="NCBI Taxonomy" id="578462"/>
    <lineage>
        <taxon>Eukaryota</taxon>
        <taxon>Fungi</taxon>
        <taxon>Fungi incertae sedis</taxon>
        <taxon>Blastocladiomycota</taxon>
        <taxon>Blastocladiomycetes</taxon>
        <taxon>Blastocladiales</taxon>
        <taxon>Blastocladiaceae</taxon>
        <taxon>Allomyces</taxon>
    </lineage>
</organism>
<gene>
    <name evidence="1" type="ORF">AMAG_04561</name>
</gene>
<protein>
    <submittedName>
        <fullName evidence="1">Uncharacterized protein</fullName>
    </submittedName>
</protein>
<dbReference type="EMBL" id="GG745332">
    <property type="protein sequence ID" value="KNE57702.1"/>
    <property type="molecule type" value="Genomic_DNA"/>
</dbReference>
<keyword evidence="2" id="KW-1185">Reference proteome</keyword>
<dbReference type="AlphaFoldDB" id="A0A0L0S5B4"/>
<evidence type="ECO:0000313" key="2">
    <source>
        <dbReference type="Proteomes" id="UP000054350"/>
    </source>
</evidence>
<reference evidence="1 2" key="1">
    <citation type="submission" date="2009-11" db="EMBL/GenBank/DDBJ databases">
        <title>Annotation of Allomyces macrogynus ATCC 38327.</title>
        <authorList>
            <consortium name="The Broad Institute Genome Sequencing Platform"/>
            <person name="Russ C."/>
            <person name="Cuomo C."/>
            <person name="Burger G."/>
            <person name="Gray M.W."/>
            <person name="Holland P.W.H."/>
            <person name="King N."/>
            <person name="Lang F.B.F."/>
            <person name="Roger A.J."/>
            <person name="Ruiz-Trillo I."/>
            <person name="Young S.K."/>
            <person name="Zeng Q."/>
            <person name="Gargeya S."/>
            <person name="Fitzgerald M."/>
            <person name="Haas B."/>
            <person name="Abouelleil A."/>
            <person name="Alvarado L."/>
            <person name="Arachchi H.M."/>
            <person name="Berlin A."/>
            <person name="Chapman S.B."/>
            <person name="Gearin G."/>
            <person name="Goldberg J."/>
            <person name="Griggs A."/>
            <person name="Gujja S."/>
            <person name="Hansen M."/>
            <person name="Heiman D."/>
            <person name="Howarth C."/>
            <person name="Larimer J."/>
            <person name="Lui A."/>
            <person name="MacDonald P.J.P."/>
            <person name="McCowen C."/>
            <person name="Montmayeur A."/>
            <person name="Murphy C."/>
            <person name="Neiman D."/>
            <person name="Pearson M."/>
            <person name="Priest M."/>
            <person name="Roberts A."/>
            <person name="Saif S."/>
            <person name="Shea T."/>
            <person name="Sisk P."/>
            <person name="Stolte C."/>
            <person name="Sykes S."/>
            <person name="Wortman J."/>
            <person name="Nusbaum C."/>
            <person name="Birren B."/>
        </authorList>
    </citation>
    <scope>NUCLEOTIDE SEQUENCE [LARGE SCALE GENOMIC DNA]</scope>
    <source>
        <strain evidence="1 2">ATCC 38327</strain>
    </source>
</reference>
<reference evidence="2" key="2">
    <citation type="submission" date="2009-11" db="EMBL/GenBank/DDBJ databases">
        <title>The Genome Sequence of Allomyces macrogynus strain ATCC 38327.</title>
        <authorList>
            <consortium name="The Broad Institute Genome Sequencing Platform"/>
            <person name="Russ C."/>
            <person name="Cuomo C."/>
            <person name="Shea T."/>
            <person name="Young S.K."/>
            <person name="Zeng Q."/>
            <person name="Koehrsen M."/>
            <person name="Haas B."/>
            <person name="Borodovsky M."/>
            <person name="Guigo R."/>
            <person name="Alvarado L."/>
            <person name="Berlin A."/>
            <person name="Borenstein D."/>
            <person name="Chen Z."/>
            <person name="Engels R."/>
            <person name="Freedman E."/>
            <person name="Gellesch M."/>
            <person name="Goldberg J."/>
            <person name="Griggs A."/>
            <person name="Gujja S."/>
            <person name="Heiman D."/>
            <person name="Hepburn T."/>
            <person name="Howarth C."/>
            <person name="Jen D."/>
            <person name="Larson L."/>
            <person name="Lewis B."/>
            <person name="Mehta T."/>
            <person name="Park D."/>
            <person name="Pearson M."/>
            <person name="Roberts A."/>
            <person name="Saif S."/>
            <person name="Shenoy N."/>
            <person name="Sisk P."/>
            <person name="Stolte C."/>
            <person name="Sykes S."/>
            <person name="Walk T."/>
            <person name="White J."/>
            <person name="Yandava C."/>
            <person name="Burger G."/>
            <person name="Gray M.W."/>
            <person name="Holland P.W.H."/>
            <person name="King N."/>
            <person name="Lang F.B.F."/>
            <person name="Roger A.J."/>
            <person name="Ruiz-Trillo I."/>
            <person name="Lander E."/>
            <person name="Nusbaum C."/>
        </authorList>
    </citation>
    <scope>NUCLEOTIDE SEQUENCE [LARGE SCALE GENOMIC DNA]</scope>
    <source>
        <strain evidence="2">ATCC 38327</strain>
    </source>
</reference>